<keyword evidence="4" id="KW-0560">Oxidoreductase</keyword>
<comment type="catalytic activity">
    <reaction evidence="4">
        <text>a long-chain fatty acyl-CoA + 2 NADPH + 2 H(+) = a long-chain primary fatty alcohol + 2 NADP(+) + CoA</text>
        <dbReference type="Rhea" id="RHEA:52716"/>
        <dbReference type="ChEBI" id="CHEBI:15378"/>
        <dbReference type="ChEBI" id="CHEBI:57287"/>
        <dbReference type="ChEBI" id="CHEBI:57783"/>
        <dbReference type="ChEBI" id="CHEBI:58349"/>
        <dbReference type="ChEBI" id="CHEBI:77396"/>
        <dbReference type="ChEBI" id="CHEBI:83139"/>
        <dbReference type="EC" id="1.2.1.84"/>
    </reaction>
</comment>
<feature type="domain" description="Thioester reductase (TE)" evidence="6">
    <location>
        <begin position="855"/>
        <end position="1134"/>
    </location>
</feature>
<evidence type="ECO:0000313" key="7">
    <source>
        <dbReference type="EMBL" id="VFU55002.1"/>
    </source>
</evidence>
<keyword evidence="2 4" id="KW-0444">Lipid biosynthesis</keyword>
<dbReference type="GO" id="GO:0102965">
    <property type="term" value="F:alcohol-forming long-chain fatty acyl-CoA reductase activity"/>
    <property type="evidence" value="ECO:0007669"/>
    <property type="project" value="UniProtKB-EC"/>
</dbReference>
<dbReference type="GO" id="GO:0010345">
    <property type="term" value="P:suberin biosynthetic process"/>
    <property type="evidence" value="ECO:0007669"/>
    <property type="project" value="TreeGrafter"/>
</dbReference>
<dbReference type="CDD" id="cd05236">
    <property type="entry name" value="FAR-N_SDR_e"/>
    <property type="match status" value="2"/>
</dbReference>
<dbReference type="SUPFAM" id="SSF51735">
    <property type="entry name" value="NAD(P)-binding Rossmann-fold domains"/>
    <property type="match status" value="3"/>
</dbReference>
<feature type="domain" description="Fatty acyl-CoA reductase C-terminal" evidence="5">
    <location>
        <begin position="758"/>
        <end position="835"/>
    </location>
</feature>
<dbReference type="GO" id="GO:0080019">
    <property type="term" value="F:alcohol-forming very long-chain fatty acyl-CoA reductase activity"/>
    <property type="evidence" value="ECO:0007669"/>
    <property type="project" value="InterPro"/>
</dbReference>
<dbReference type="Pfam" id="PF07993">
    <property type="entry name" value="NAD_binding_4"/>
    <property type="match status" value="3"/>
</dbReference>
<comment type="similarity">
    <text evidence="1 4">Belongs to the fatty acyl-CoA reductase family.</text>
</comment>
<gene>
    <name evidence="7" type="ORF">SVIM_LOCUS388419</name>
</gene>
<dbReference type="PANTHER" id="PTHR11011">
    <property type="entry name" value="MALE STERILITY PROTEIN 2-RELATED"/>
    <property type="match status" value="1"/>
</dbReference>
<organism evidence="7">
    <name type="scientific">Salix viminalis</name>
    <name type="common">Common osier</name>
    <name type="synonym">Basket willow</name>
    <dbReference type="NCBI Taxonomy" id="40686"/>
    <lineage>
        <taxon>Eukaryota</taxon>
        <taxon>Viridiplantae</taxon>
        <taxon>Streptophyta</taxon>
        <taxon>Embryophyta</taxon>
        <taxon>Tracheophyta</taxon>
        <taxon>Spermatophyta</taxon>
        <taxon>Magnoliopsida</taxon>
        <taxon>eudicotyledons</taxon>
        <taxon>Gunneridae</taxon>
        <taxon>Pentapetalae</taxon>
        <taxon>rosids</taxon>
        <taxon>fabids</taxon>
        <taxon>Malpighiales</taxon>
        <taxon>Salicaceae</taxon>
        <taxon>Saliceae</taxon>
        <taxon>Salix</taxon>
    </lineage>
</organism>
<accession>A0A6N2MLB1</accession>
<dbReference type="Pfam" id="PF03015">
    <property type="entry name" value="Sterile"/>
    <property type="match status" value="1"/>
</dbReference>
<keyword evidence="3 4" id="KW-0443">Lipid metabolism</keyword>
<name>A0A6N2MLB1_SALVM</name>
<proteinExistence type="inferred from homology"/>
<feature type="domain" description="Thioester reductase (TE)" evidence="6">
    <location>
        <begin position="498"/>
        <end position="746"/>
    </location>
</feature>
<evidence type="ECO:0000256" key="3">
    <source>
        <dbReference type="ARBA" id="ARBA00023098"/>
    </source>
</evidence>
<dbReference type="FunFam" id="3.40.50.720:FF:000391">
    <property type="entry name" value="Fatty acyl-CoA reductase"/>
    <property type="match status" value="2"/>
</dbReference>
<dbReference type="InterPro" id="IPR033640">
    <property type="entry name" value="FAR_C"/>
</dbReference>
<dbReference type="GO" id="GO:0035336">
    <property type="term" value="P:long-chain fatty-acyl-CoA metabolic process"/>
    <property type="evidence" value="ECO:0007669"/>
    <property type="project" value="TreeGrafter"/>
</dbReference>
<dbReference type="Gene3D" id="3.40.50.720">
    <property type="entry name" value="NAD(P)-binding Rossmann-like Domain"/>
    <property type="match status" value="3"/>
</dbReference>
<evidence type="ECO:0000256" key="1">
    <source>
        <dbReference type="ARBA" id="ARBA00005928"/>
    </source>
</evidence>
<feature type="domain" description="Thioester reductase (TE)" evidence="6">
    <location>
        <begin position="39"/>
        <end position="317"/>
    </location>
</feature>
<protein>
    <recommendedName>
        <fullName evidence="4">Fatty acyl-CoA reductase</fullName>
        <ecNumber evidence="4">1.2.1.84</ecNumber>
    </recommendedName>
</protein>
<comment type="function">
    <text evidence="4">Catalyzes the reduction of fatty acyl-CoA to fatty alcohols.</text>
</comment>
<dbReference type="InterPro" id="IPR026055">
    <property type="entry name" value="FAR"/>
</dbReference>
<dbReference type="InterPro" id="IPR036291">
    <property type="entry name" value="NAD(P)-bd_dom_sf"/>
</dbReference>
<dbReference type="CDD" id="cd09071">
    <property type="entry name" value="FAR_C"/>
    <property type="match status" value="1"/>
</dbReference>
<reference evidence="7" key="1">
    <citation type="submission" date="2019-03" db="EMBL/GenBank/DDBJ databases">
        <authorList>
            <person name="Mank J."/>
            <person name="Almeida P."/>
        </authorList>
    </citation>
    <scope>NUCLEOTIDE SEQUENCE</scope>
    <source>
        <strain evidence="7">78183</strain>
    </source>
</reference>
<evidence type="ECO:0000259" key="6">
    <source>
        <dbReference type="Pfam" id="PF07993"/>
    </source>
</evidence>
<dbReference type="EC" id="1.2.1.84" evidence="4"/>
<evidence type="ECO:0000259" key="5">
    <source>
        <dbReference type="Pfam" id="PF03015"/>
    </source>
</evidence>
<dbReference type="PANTHER" id="PTHR11011:SF84">
    <property type="entry name" value="ACYL-COA REDUCTASE-LIKE PROTEIN, PUTATIVE-RELATED"/>
    <property type="match status" value="1"/>
</dbReference>
<dbReference type="InterPro" id="IPR013120">
    <property type="entry name" value="FAR_NAD-bd"/>
</dbReference>
<sequence length="1312" mass="148547">MEKKLVEEKLRNLHSEHAEESALGSIVEFLNNKSILVIGATGFLAKIFVEKILRVQPEVKKLYLLLRAVDSKSAEERLHNEVIGKALFDVLREQHGANFLSFISEKLSPVPGDISCVDLGINDSLLKDQIWNEVDTVINFAATTNFDERYDVALGINTMGALHLLNFDGGLIKEKPFRLGTAKKSTKVTDIGMEKKLVEEKLRNLHSEHAEESVVTTYMKDYGIKRARMHGWPNTYVFTKAMGEMLLAHHNRDTVPLVILRPTMVTSTYQEPFPGWLEGVRTIDGVAVGYAKGKLKAFPFNPKLTVDVIPADMVINALIMAMVEYANRSTPSEIIYHVGSSLRNPFKFSSFQELNFRYFVQNPLIDKDGKPIKVGKVTAFSSMASFRIYMAIRYSLALKVFHLAINTVLFQKSYKDKYIALERKLKRGMRLAELYEPYVFFKGIFDDANSEKLQLAATKTCSEAYAFNFDPTSRKTLSSMELGSITQFLNNKSILVIGATGFLAKIFVEKILRVQPEVKKLYLLLRALDSKSAEERLHNEVIGKALFDVLREQHGANFHSFISEKLSPVPGDISCVDLGIRDSLLKDQIWNEVDTVINFAATTNFDERYDVALGINTMGALHLLNFVKKCNHAKVLVHLSTAYVCGEDGGLIKEKPFRLGTAKKSTKVTDIGMEKKLVEEKLKNLRSEHAEESAITSYMKDYGSKRARMHGWPNTYVFTKAMGEMLLVHHNRDTVPLVILRPTMVFHLAINTVLFQKSYKDKYIALERKLKRGMRLADLYEPYVFFKGIFDDANSEKLQIAASKTCSEAHAFNFDPTSINWETYMMDAHFPGLENIIFDGAEKYNAVPKQQVHFVFVEKILRVQPEVKKLYLLLRAVDTKSAEERLHNEVIGKALFDVLREQHGANFLSFISEKLSPVPGDISCVDLGIRDSLLKDQMWNEVDTVINFAATTNFDERYDVALGINTMGALHLLNFVKKCNHVKVLGHLSTAYVCGEDGGFIKEKPFRLGTAKKSTKVTDIGMEKKLVEESAVTTYMKDYGIKRARMHGWPNTYVFTKAMGEMLLVHHSRDTVPLVILRPTMVTSTYQEPFPGWLEGVRTIDGVAVGYAKGKLKAFPFNPKLTVDVIPADMVINALIMAMVEYANRSTPSEIIYHVGSSLRNPFTFSNFQELNFRYFVQNPLIDKDGKPIKVGKVTAFSTMASFRIYMAIRYSLALKVFHLAISTVLFQKSWKDKYIALERNLKRAMRLQIAYSDLQIAFLLRFDDANSEELQIAATKTCSEAHAFNFDPTSINWEAYMMGAHFPGLVKHVLK</sequence>
<evidence type="ECO:0000256" key="2">
    <source>
        <dbReference type="ARBA" id="ARBA00022516"/>
    </source>
</evidence>
<dbReference type="EMBL" id="CAADRP010001863">
    <property type="protein sequence ID" value="VFU55002.1"/>
    <property type="molecule type" value="Genomic_DNA"/>
</dbReference>
<evidence type="ECO:0000256" key="4">
    <source>
        <dbReference type="RuleBase" id="RU363097"/>
    </source>
</evidence>
<keyword evidence="4" id="KW-0521">NADP</keyword>